<evidence type="ECO:0000313" key="3">
    <source>
        <dbReference type="Proteomes" id="UP000015100"/>
    </source>
</evidence>
<feature type="signal peptide" evidence="1">
    <location>
        <begin position="1"/>
        <end position="20"/>
    </location>
</feature>
<dbReference type="OrthoDB" id="5401022at2759"/>
<proteinExistence type="predicted"/>
<dbReference type="HOGENOM" id="CLU_2037973_0_0_1"/>
<dbReference type="AlphaFoldDB" id="S8BGS1"/>
<gene>
    <name evidence="2" type="ORF">H072_7733</name>
</gene>
<sequence length="125" mass="13624">MKVSFVIISAALVATSQALALIDPVRINACKRPIDEGCKELCKKCMPSGNPPPSVNKCFDTNNFDTLCIPPPKKASVPKKNANIDCDRVQTKDAAEASDAECKVLCTFAKRSGNWEEFESNCKSR</sequence>
<name>S8BGS1_DACHA</name>
<reference evidence="3" key="2">
    <citation type="submission" date="2013-04" db="EMBL/GenBank/DDBJ databases">
        <title>Genomic mechanisms accounting for the adaptation to parasitism in nematode-trapping fungi.</title>
        <authorList>
            <person name="Ahren D.G."/>
        </authorList>
    </citation>
    <scope>NUCLEOTIDE SEQUENCE [LARGE SCALE GENOMIC DNA]</scope>
    <source>
        <strain evidence="3">CBS 200.50</strain>
    </source>
</reference>
<dbReference type="EMBL" id="AQGS01000545">
    <property type="protein sequence ID" value="EPS38503.1"/>
    <property type="molecule type" value="Genomic_DNA"/>
</dbReference>
<protein>
    <submittedName>
        <fullName evidence="2">Uncharacterized protein</fullName>
    </submittedName>
</protein>
<keyword evidence="3" id="KW-1185">Reference proteome</keyword>
<organism evidence="2 3">
    <name type="scientific">Dactylellina haptotyla (strain CBS 200.50)</name>
    <name type="common">Nematode-trapping fungus</name>
    <name type="synonym">Monacrosporium haptotylum</name>
    <dbReference type="NCBI Taxonomy" id="1284197"/>
    <lineage>
        <taxon>Eukaryota</taxon>
        <taxon>Fungi</taxon>
        <taxon>Dikarya</taxon>
        <taxon>Ascomycota</taxon>
        <taxon>Pezizomycotina</taxon>
        <taxon>Orbiliomycetes</taxon>
        <taxon>Orbiliales</taxon>
        <taxon>Orbiliaceae</taxon>
        <taxon>Dactylellina</taxon>
    </lineage>
</organism>
<keyword evidence="1" id="KW-0732">Signal</keyword>
<feature type="chain" id="PRO_5004561151" evidence="1">
    <location>
        <begin position="21"/>
        <end position="125"/>
    </location>
</feature>
<dbReference type="Proteomes" id="UP000015100">
    <property type="component" value="Unassembled WGS sequence"/>
</dbReference>
<reference evidence="2 3" key="1">
    <citation type="journal article" date="2013" name="PLoS Genet.">
        <title>Genomic mechanisms accounting for the adaptation to parasitism in nematode-trapping fungi.</title>
        <authorList>
            <person name="Meerupati T."/>
            <person name="Andersson K.M."/>
            <person name="Friman E."/>
            <person name="Kumar D."/>
            <person name="Tunlid A."/>
            <person name="Ahren D."/>
        </authorList>
    </citation>
    <scope>NUCLEOTIDE SEQUENCE [LARGE SCALE GENOMIC DNA]</scope>
    <source>
        <strain evidence="2 3">CBS 200.50</strain>
    </source>
</reference>
<evidence type="ECO:0000313" key="2">
    <source>
        <dbReference type="EMBL" id="EPS38503.1"/>
    </source>
</evidence>
<evidence type="ECO:0000256" key="1">
    <source>
        <dbReference type="SAM" id="SignalP"/>
    </source>
</evidence>
<comment type="caution">
    <text evidence="2">The sequence shown here is derived from an EMBL/GenBank/DDBJ whole genome shotgun (WGS) entry which is preliminary data.</text>
</comment>
<accession>S8BGS1</accession>